<name>A0A5N0DUX3_9NOCA</name>
<gene>
    <name evidence="2" type="ORF">F3087_43325</name>
</gene>
<dbReference type="AlphaFoldDB" id="A0A5N0DUX3"/>
<comment type="caution">
    <text evidence="2">The sequence shown here is derived from an EMBL/GenBank/DDBJ whole genome shotgun (WGS) entry which is preliminary data.</text>
</comment>
<organism evidence="2 3">
    <name type="scientific">Nocardia colli</name>
    <dbReference type="NCBI Taxonomy" id="2545717"/>
    <lineage>
        <taxon>Bacteria</taxon>
        <taxon>Bacillati</taxon>
        <taxon>Actinomycetota</taxon>
        <taxon>Actinomycetes</taxon>
        <taxon>Mycobacteriales</taxon>
        <taxon>Nocardiaceae</taxon>
        <taxon>Nocardia</taxon>
    </lineage>
</organism>
<reference evidence="2 3" key="1">
    <citation type="submission" date="2019-09" db="EMBL/GenBank/DDBJ databases">
        <authorList>
            <person name="Wang X."/>
        </authorList>
    </citation>
    <scope>NUCLEOTIDE SEQUENCE [LARGE SCALE GENOMIC DNA]</scope>
    <source>
        <strain evidence="2 3">CICC 11023</strain>
    </source>
</reference>
<evidence type="ECO:0000313" key="3">
    <source>
        <dbReference type="Proteomes" id="UP000323876"/>
    </source>
</evidence>
<accession>A0A5N0DUX3</accession>
<feature type="compositionally biased region" description="Basic and acidic residues" evidence="1">
    <location>
        <begin position="32"/>
        <end position="43"/>
    </location>
</feature>
<evidence type="ECO:0000313" key="2">
    <source>
        <dbReference type="EMBL" id="KAA8879754.1"/>
    </source>
</evidence>
<dbReference type="EMBL" id="VXLC01000041">
    <property type="protein sequence ID" value="KAA8879754.1"/>
    <property type="molecule type" value="Genomic_DNA"/>
</dbReference>
<feature type="region of interest" description="Disordered" evidence="1">
    <location>
        <begin position="18"/>
        <end position="62"/>
    </location>
</feature>
<evidence type="ECO:0000256" key="1">
    <source>
        <dbReference type="SAM" id="MobiDB-lite"/>
    </source>
</evidence>
<protein>
    <submittedName>
        <fullName evidence="2">Uncharacterized protein</fullName>
    </submittedName>
</protein>
<keyword evidence="3" id="KW-1185">Reference proteome</keyword>
<sequence length="62" mass="6690">MWEWSKTVAEHAAAAAWTSCHEFESEPTILDPDQRSEATHGDGEGADGAARAPSDEMYILVG</sequence>
<proteinExistence type="predicted"/>
<dbReference type="RefSeq" id="WP_150408021.1">
    <property type="nucleotide sequence ID" value="NZ_VXLC01000041.1"/>
</dbReference>
<dbReference type="Proteomes" id="UP000323876">
    <property type="component" value="Unassembled WGS sequence"/>
</dbReference>